<keyword evidence="1" id="KW-0812">Transmembrane</keyword>
<keyword evidence="1" id="KW-1133">Transmembrane helix</keyword>
<feature type="transmembrane region" description="Helical" evidence="1">
    <location>
        <begin position="135"/>
        <end position="153"/>
    </location>
</feature>
<protein>
    <recommendedName>
        <fullName evidence="4">DUF2269 family protein</fullName>
    </recommendedName>
</protein>
<proteinExistence type="predicted"/>
<keyword evidence="3" id="KW-1185">Reference proteome</keyword>
<feature type="transmembrane region" description="Helical" evidence="1">
    <location>
        <begin position="83"/>
        <end position="102"/>
    </location>
</feature>
<evidence type="ECO:0000256" key="1">
    <source>
        <dbReference type="SAM" id="Phobius"/>
    </source>
</evidence>
<dbReference type="Proteomes" id="UP000636110">
    <property type="component" value="Unassembled WGS sequence"/>
</dbReference>
<organism evidence="2 3">
    <name type="scientific">Pedobacter gandavensis</name>
    <dbReference type="NCBI Taxonomy" id="2679963"/>
    <lineage>
        <taxon>Bacteria</taxon>
        <taxon>Pseudomonadati</taxon>
        <taxon>Bacteroidota</taxon>
        <taxon>Sphingobacteriia</taxon>
        <taxon>Sphingobacteriales</taxon>
        <taxon>Sphingobacteriaceae</taxon>
        <taxon>Pedobacter</taxon>
    </lineage>
</organism>
<evidence type="ECO:0000313" key="2">
    <source>
        <dbReference type="EMBL" id="MBB2151375.1"/>
    </source>
</evidence>
<feature type="transmembrane region" description="Helical" evidence="1">
    <location>
        <begin position="6"/>
        <end position="30"/>
    </location>
</feature>
<dbReference type="EMBL" id="WNXC01000009">
    <property type="protein sequence ID" value="MBB2151375.1"/>
    <property type="molecule type" value="Genomic_DNA"/>
</dbReference>
<accession>A0ABR6F1K2</accession>
<name>A0ABR6F1K2_9SPHI</name>
<dbReference type="RefSeq" id="WP_182961152.1">
    <property type="nucleotide sequence ID" value="NZ_WNXC01000009.1"/>
</dbReference>
<evidence type="ECO:0008006" key="4">
    <source>
        <dbReference type="Google" id="ProtNLM"/>
    </source>
</evidence>
<keyword evidence="1" id="KW-0472">Membrane</keyword>
<sequence length="155" mass="18001">MTPFLFKIALTMHITGFVILAGIMLADFVTFRQFWKLVNEDWQKAQWLRKIVSSFSPLIGIGGLLVISSGIALLTMMPVDSQLWFRLKMILVILFILNMFFIGPRQAKKLDQHIASRQVLQLNDEIKGIKKRLNFFYISQLLIMLSIFILSSFRF</sequence>
<gene>
    <name evidence="2" type="ORF">GM920_20915</name>
</gene>
<evidence type="ECO:0000313" key="3">
    <source>
        <dbReference type="Proteomes" id="UP000636110"/>
    </source>
</evidence>
<feature type="transmembrane region" description="Helical" evidence="1">
    <location>
        <begin position="51"/>
        <end position="77"/>
    </location>
</feature>
<comment type="caution">
    <text evidence="2">The sequence shown here is derived from an EMBL/GenBank/DDBJ whole genome shotgun (WGS) entry which is preliminary data.</text>
</comment>
<reference evidence="2 3" key="1">
    <citation type="submission" date="2019-11" db="EMBL/GenBank/DDBJ databases">
        <title>Description of Pedobacter sp. LMG 31462T.</title>
        <authorList>
            <person name="Carlier A."/>
            <person name="Qi S."/>
            <person name="Vandamme P."/>
        </authorList>
    </citation>
    <scope>NUCLEOTIDE SEQUENCE [LARGE SCALE GENOMIC DNA]</scope>
    <source>
        <strain evidence="2 3">LMG 31462</strain>
    </source>
</reference>